<name>A0A0R1LUJ5_9LACO</name>
<dbReference type="InterPro" id="IPR004821">
    <property type="entry name" value="Cyt_trans-like"/>
</dbReference>
<reference evidence="5 6" key="1">
    <citation type="journal article" date="2015" name="Genome Announc.">
        <title>Expanding the biotechnology potential of lactobacilli through comparative genomics of 213 strains and associated genera.</title>
        <authorList>
            <person name="Sun Z."/>
            <person name="Harris H.M."/>
            <person name="McCann A."/>
            <person name="Guo C."/>
            <person name="Argimon S."/>
            <person name="Zhang W."/>
            <person name="Yang X."/>
            <person name="Jeffery I.B."/>
            <person name="Cooney J.C."/>
            <person name="Kagawa T.F."/>
            <person name="Liu W."/>
            <person name="Song Y."/>
            <person name="Salvetti E."/>
            <person name="Wrobel A."/>
            <person name="Rasinkangas P."/>
            <person name="Parkhill J."/>
            <person name="Rea M.C."/>
            <person name="O'Sullivan O."/>
            <person name="Ritari J."/>
            <person name="Douillard F.P."/>
            <person name="Paul Ross R."/>
            <person name="Yang R."/>
            <person name="Briner A.E."/>
            <person name="Felis G.E."/>
            <person name="de Vos W.M."/>
            <person name="Barrangou R."/>
            <person name="Klaenhammer T.R."/>
            <person name="Caufield P.W."/>
            <person name="Cui Y."/>
            <person name="Zhang H."/>
            <person name="O'Toole P.W."/>
        </authorList>
    </citation>
    <scope>NUCLEOTIDE SEQUENCE [LARGE SCALE GENOMIC DNA]</scope>
    <source>
        <strain evidence="5 6">DSM 19394</strain>
    </source>
</reference>
<comment type="caution">
    <text evidence="5">The sequence shown here is derived from an EMBL/GenBank/DDBJ whole genome shotgun (WGS) entry which is preliminary data.</text>
</comment>
<dbReference type="Gene3D" id="3.40.50.620">
    <property type="entry name" value="HUPs"/>
    <property type="match status" value="1"/>
</dbReference>
<dbReference type="PIRSF" id="PIRSF005751">
    <property type="entry name" value="Acet_citr_lig"/>
    <property type="match status" value="1"/>
</dbReference>
<keyword evidence="5" id="KW-0456">Lyase</keyword>
<keyword evidence="2 3" id="KW-0067">ATP-binding</keyword>
<dbReference type="Pfam" id="PF08218">
    <property type="entry name" value="Citrate_ly_lig"/>
    <property type="match status" value="1"/>
</dbReference>
<dbReference type="AlphaFoldDB" id="A0A0R1LUJ5"/>
<dbReference type="NCBIfam" id="TIGR00124">
    <property type="entry name" value="cit_ly_ligase"/>
    <property type="match status" value="1"/>
</dbReference>
<dbReference type="SMART" id="SM00764">
    <property type="entry name" value="Citrate_ly_lig"/>
    <property type="match status" value="1"/>
</dbReference>
<dbReference type="EC" id="6.2.1.22" evidence="3"/>
<dbReference type="GO" id="GO:0005524">
    <property type="term" value="F:ATP binding"/>
    <property type="evidence" value="ECO:0007669"/>
    <property type="project" value="UniProtKB-UniRule"/>
</dbReference>
<dbReference type="EMBL" id="AZDV01000015">
    <property type="protein sequence ID" value="KRK95191.1"/>
    <property type="molecule type" value="Genomic_DNA"/>
</dbReference>
<feature type="domain" description="Citrate lyase ligase C-terminal" evidence="4">
    <location>
        <begin position="151"/>
        <end position="331"/>
    </location>
</feature>
<protein>
    <recommendedName>
        <fullName evidence="3">[Citrate [pro-3S]-lyase] ligase</fullName>
        <ecNumber evidence="3">6.2.1.22</ecNumber>
    </recommendedName>
</protein>
<evidence type="ECO:0000256" key="3">
    <source>
        <dbReference type="PIRNR" id="PIRNR005751"/>
    </source>
</evidence>
<dbReference type="InterPro" id="IPR013166">
    <property type="entry name" value="Citrate_lyase_ligase_C"/>
</dbReference>
<sequence>MQPEIIDLYLSDSATRKQWQDLLTDLGITNFAASETAHLDHTVGIFEGDKLVATGSTAGNVIKYVGACHKNSEAGAYFNAILSALLNDLAQRQIFHVFVFTKPKYVASFEYVGFHALAQTDSGAILETGDTSVHDYVADLPKIDHQDQAKVAGIVMNANPFTLGHRYLIETAAKENDLVYVFVVNTDASLFTTAERQQLVTAGTADLPNVRVVNGSDYMVSYATFPAYFLPTPEAAIRFQTQLDAQLFKTQIAQPLNLTTRYLGSEPFSKTTGIYNHVLQEILPPAVAVKIVDRKAVNDQPITATAVRQAIADNTVTTVAASLPATTLQFIQANLPMLQARITAGQRIAGN</sequence>
<dbReference type="InterPro" id="IPR005216">
    <property type="entry name" value="Citrate_lyase_ligase"/>
</dbReference>
<proteinExistence type="predicted"/>
<dbReference type="InterPro" id="IPR014729">
    <property type="entry name" value="Rossmann-like_a/b/a_fold"/>
</dbReference>
<dbReference type="Proteomes" id="UP000051955">
    <property type="component" value="Unassembled WGS sequence"/>
</dbReference>
<dbReference type="RefSeq" id="WP_057802500.1">
    <property type="nucleotide sequence ID" value="NZ_AZDV01000015.1"/>
</dbReference>
<keyword evidence="3 5" id="KW-0436">Ligase</keyword>
<dbReference type="NCBIfam" id="TIGR00125">
    <property type="entry name" value="cyt_tran_rel"/>
    <property type="match status" value="1"/>
</dbReference>
<organism evidence="5 6">
    <name type="scientific">Levilactobacillus acidifarinae DSM 19394 = JCM 15949</name>
    <dbReference type="NCBI Taxonomy" id="1423715"/>
    <lineage>
        <taxon>Bacteria</taxon>
        <taxon>Bacillati</taxon>
        <taxon>Bacillota</taxon>
        <taxon>Bacilli</taxon>
        <taxon>Lactobacillales</taxon>
        <taxon>Lactobacillaceae</taxon>
        <taxon>Levilactobacillus</taxon>
    </lineage>
</organism>
<dbReference type="OrthoDB" id="9779753at2"/>
<dbReference type="GO" id="GO:0016829">
    <property type="term" value="F:lyase activity"/>
    <property type="evidence" value="ECO:0007669"/>
    <property type="project" value="UniProtKB-KW"/>
</dbReference>
<accession>A0A0R1LUJ5</accession>
<comment type="catalytic activity">
    <reaction evidence="3">
        <text>holo-[citrate lyase ACP] + acetate + ATP = acetyl-[citrate lyase ACP] + AMP + diphosphate</text>
        <dbReference type="Rhea" id="RHEA:23788"/>
        <dbReference type="Rhea" id="RHEA-COMP:10158"/>
        <dbReference type="Rhea" id="RHEA-COMP:13710"/>
        <dbReference type="ChEBI" id="CHEBI:30089"/>
        <dbReference type="ChEBI" id="CHEBI:30616"/>
        <dbReference type="ChEBI" id="CHEBI:33019"/>
        <dbReference type="ChEBI" id="CHEBI:82683"/>
        <dbReference type="ChEBI" id="CHEBI:137976"/>
        <dbReference type="ChEBI" id="CHEBI:456215"/>
        <dbReference type="EC" id="6.2.1.22"/>
    </reaction>
</comment>
<evidence type="ECO:0000256" key="2">
    <source>
        <dbReference type="ARBA" id="ARBA00022840"/>
    </source>
</evidence>
<dbReference type="SUPFAM" id="SSF52374">
    <property type="entry name" value="Nucleotidylyl transferase"/>
    <property type="match status" value="1"/>
</dbReference>
<dbReference type="GO" id="GO:0008771">
    <property type="term" value="F:[citrate (pro-3S)-lyase] ligase activity"/>
    <property type="evidence" value="ECO:0007669"/>
    <property type="project" value="UniProtKB-EC"/>
</dbReference>
<evidence type="ECO:0000259" key="4">
    <source>
        <dbReference type="SMART" id="SM00764"/>
    </source>
</evidence>
<keyword evidence="1 3" id="KW-0547">Nucleotide-binding</keyword>
<dbReference type="STRING" id="1423715.FD25_GL001574"/>
<gene>
    <name evidence="5" type="ORF">FD25_GL001574</name>
</gene>
<comment type="function">
    <text evidence="3">Acetylation of prosthetic group (2-(5''-phosphoribosyl)-3'-dephosphocoenzyme-A) of the gamma subunit of citrate lyase.</text>
</comment>
<dbReference type="PANTHER" id="PTHR40599:SF1">
    <property type="entry name" value="[CITRATE [PRO-3S]-LYASE] LIGASE"/>
    <property type="match status" value="1"/>
</dbReference>
<dbReference type="PATRIC" id="fig|1423715.3.peg.1611"/>
<keyword evidence="6" id="KW-1185">Reference proteome</keyword>
<dbReference type="PANTHER" id="PTHR40599">
    <property type="entry name" value="[CITRATE [PRO-3S]-LYASE] LIGASE"/>
    <property type="match status" value="1"/>
</dbReference>
<evidence type="ECO:0000313" key="6">
    <source>
        <dbReference type="Proteomes" id="UP000051955"/>
    </source>
</evidence>
<evidence type="ECO:0000313" key="5">
    <source>
        <dbReference type="EMBL" id="KRK95191.1"/>
    </source>
</evidence>
<evidence type="ECO:0000256" key="1">
    <source>
        <dbReference type="ARBA" id="ARBA00022741"/>
    </source>
</evidence>